<evidence type="ECO:0000313" key="3">
    <source>
        <dbReference type="Proteomes" id="UP000250166"/>
    </source>
</evidence>
<accession>A0A2X3GMU0</accession>
<protein>
    <submittedName>
        <fullName evidence="2">Uncharacterized protein</fullName>
    </submittedName>
</protein>
<sequence>MIQAARSEESRSFLRELEFSLVLIGNPKARNYFLKSLGQVNAKRSGSSGSSNKQTGEKNVKSEILAYLRQKGYVQTANIWARALSMDKEDINELLKILQIRLLQEGVEGILEVHLQDREINSPHIQFVGMNAPKAEVIIAQTLVELKYETSIESALSKKDFRPYYKINPKARYPKHSDLQDEIKYRKFIQRKSNSKEEIEKLINTFDEKLLKLKKKLEKVKSVEVQQSTFEAKLQEMRTNNTKSLAKLREQRMEYRLRRLRRRRR</sequence>
<proteinExistence type="predicted"/>
<keyword evidence="1" id="KW-0175">Coiled coil</keyword>
<reference evidence="2 3" key="1">
    <citation type="submission" date="2018-06" db="EMBL/GenBank/DDBJ databases">
        <authorList>
            <consortium name="Pathogen Informatics"/>
            <person name="Doyle S."/>
        </authorList>
    </citation>
    <scope>NUCLEOTIDE SEQUENCE [LARGE SCALE GENOMIC DNA]</scope>
    <source>
        <strain evidence="2 3">NCTC13102</strain>
    </source>
</reference>
<gene>
    <name evidence="2" type="ORF">NCTC13102_02287</name>
</gene>
<dbReference type="RefSeq" id="WP_258399968.1">
    <property type="nucleotide sequence ID" value="NZ_UAWL01000031.1"/>
</dbReference>
<organism evidence="2 3">
    <name type="scientific">Helicobacter fennelliae</name>
    <dbReference type="NCBI Taxonomy" id="215"/>
    <lineage>
        <taxon>Bacteria</taxon>
        <taxon>Pseudomonadati</taxon>
        <taxon>Campylobacterota</taxon>
        <taxon>Epsilonproteobacteria</taxon>
        <taxon>Campylobacterales</taxon>
        <taxon>Helicobacteraceae</taxon>
        <taxon>Helicobacter</taxon>
    </lineage>
</organism>
<name>A0A2X3GMU0_9HELI</name>
<dbReference type="EMBL" id="UAWL01000031">
    <property type="protein sequence ID" value="SQC36480.1"/>
    <property type="molecule type" value="Genomic_DNA"/>
</dbReference>
<dbReference type="AlphaFoldDB" id="A0A2X3GMU0"/>
<evidence type="ECO:0000256" key="1">
    <source>
        <dbReference type="SAM" id="Coils"/>
    </source>
</evidence>
<evidence type="ECO:0000313" key="2">
    <source>
        <dbReference type="EMBL" id="SQC36480.1"/>
    </source>
</evidence>
<dbReference type="Proteomes" id="UP000250166">
    <property type="component" value="Unassembled WGS sequence"/>
</dbReference>
<feature type="coiled-coil region" evidence="1">
    <location>
        <begin position="185"/>
        <end position="216"/>
    </location>
</feature>